<sequence>MANEQSLFDVHAPPGLATQTASRFLAFVRDRGLPFLKSADDTTLRTLALGIRSALLRLTKGPLRSNGSGAESTFASLEDTDQGTLFPDNREAFLAKCAAVERAQHSIDCALYYLADDATGGRFADLLMRASARGVCVRLGVDAHASMEKQYGPFGYATNAARGSLALLESLRRAGCEVTLLGSDAWSMHRKFLFVDRQELVIGGRNVADHYAEPGWRDLELALRGPFAESFSSVIDGTFEHPTKTPPRQPGVLAGVPGQAGAAFAHAVGALVEDAQSTIDIEHAYLLSHPWLENALRAAVERGVRVRAFSNSGASNDLPFMNWRLATSARALAGAGVQVFRRTAPSATLHTKLVIGDRRRVVFGSSNLDYYSPTFCAELDMAIESVALAAQLTTVFEEGLREPTTQAVVPGTSAANDLERECSPWSVSRICDLVMHDMQ</sequence>
<evidence type="ECO:0000259" key="1">
    <source>
        <dbReference type="PROSITE" id="PS50035"/>
    </source>
</evidence>
<evidence type="ECO:0000313" key="3">
    <source>
        <dbReference type="Proteomes" id="UP000064967"/>
    </source>
</evidence>
<dbReference type="InterPro" id="IPR025202">
    <property type="entry name" value="PLD-like_dom"/>
</dbReference>
<proteinExistence type="predicted"/>
<organism evidence="2 3">
    <name type="scientific">Labilithrix luteola</name>
    <dbReference type="NCBI Taxonomy" id="1391654"/>
    <lineage>
        <taxon>Bacteria</taxon>
        <taxon>Pseudomonadati</taxon>
        <taxon>Myxococcota</taxon>
        <taxon>Polyangia</taxon>
        <taxon>Polyangiales</taxon>
        <taxon>Labilitrichaceae</taxon>
        <taxon>Labilithrix</taxon>
    </lineage>
</organism>
<dbReference type="EMBL" id="CP012333">
    <property type="protein sequence ID" value="AKU95497.1"/>
    <property type="molecule type" value="Genomic_DNA"/>
</dbReference>
<dbReference type="Pfam" id="PF13091">
    <property type="entry name" value="PLDc_2"/>
    <property type="match status" value="2"/>
</dbReference>
<dbReference type="SMART" id="SM00155">
    <property type="entry name" value="PLDc"/>
    <property type="match status" value="2"/>
</dbReference>
<feature type="domain" description="PLD phosphodiesterase" evidence="1">
    <location>
        <begin position="184"/>
        <end position="211"/>
    </location>
</feature>
<dbReference type="GO" id="GO:0030572">
    <property type="term" value="F:phosphatidyltransferase activity"/>
    <property type="evidence" value="ECO:0007669"/>
    <property type="project" value="UniProtKB-ARBA"/>
</dbReference>
<dbReference type="GO" id="GO:0032049">
    <property type="term" value="P:cardiolipin biosynthetic process"/>
    <property type="evidence" value="ECO:0007669"/>
    <property type="project" value="UniProtKB-ARBA"/>
</dbReference>
<evidence type="ECO:0000313" key="2">
    <source>
        <dbReference type="EMBL" id="AKU95497.1"/>
    </source>
</evidence>
<dbReference type="PATRIC" id="fig|1391654.3.peg.2177"/>
<keyword evidence="3" id="KW-1185">Reference proteome</keyword>
<protein>
    <submittedName>
        <fullName evidence="2">Cardiolipin synthetase</fullName>
    </submittedName>
</protein>
<reference evidence="2 3" key="1">
    <citation type="submission" date="2015-08" db="EMBL/GenBank/DDBJ databases">
        <authorList>
            <person name="Babu N.S."/>
            <person name="Beckwith C.J."/>
            <person name="Beseler K.G."/>
            <person name="Brison A."/>
            <person name="Carone J.V."/>
            <person name="Caskin T.P."/>
            <person name="Diamond M."/>
            <person name="Durham M.E."/>
            <person name="Foxe J.M."/>
            <person name="Go M."/>
            <person name="Henderson B.A."/>
            <person name="Jones I.B."/>
            <person name="McGettigan J.A."/>
            <person name="Micheletti S.J."/>
            <person name="Nasrallah M.E."/>
            <person name="Ortiz D."/>
            <person name="Piller C.R."/>
            <person name="Privatt S.R."/>
            <person name="Schneider S.L."/>
            <person name="Sharp S."/>
            <person name="Smith T.C."/>
            <person name="Stanton J.D."/>
            <person name="Ullery H.E."/>
            <person name="Wilson R.J."/>
            <person name="Serrano M.G."/>
            <person name="Buck G."/>
            <person name="Lee V."/>
            <person name="Wang Y."/>
            <person name="Carvalho R."/>
            <person name="Voegtly L."/>
            <person name="Shi R."/>
            <person name="Duckworth R."/>
            <person name="Johnson A."/>
            <person name="Loviza R."/>
            <person name="Walstead R."/>
            <person name="Shah Z."/>
            <person name="Kiflezghi M."/>
            <person name="Wade K."/>
            <person name="Ball S.L."/>
            <person name="Bradley K.W."/>
            <person name="Asai D.J."/>
            <person name="Bowman C.A."/>
            <person name="Russell D.A."/>
            <person name="Pope W.H."/>
            <person name="Jacobs-Sera D."/>
            <person name="Hendrix R.W."/>
            <person name="Hatfull G.F."/>
        </authorList>
    </citation>
    <scope>NUCLEOTIDE SEQUENCE [LARGE SCALE GENOMIC DNA]</scope>
    <source>
        <strain evidence="2 3">DSM 27648</strain>
    </source>
</reference>
<name>A0A0K1PPQ2_9BACT</name>
<dbReference type="STRING" id="1391654.AKJ09_02161"/>
<dbReference type="RefSeq" id="WP_169927411.1">
    <property type="nucleotide sequence ID" value="NZ_CP012333.1"/>
</dbReference>
<dbReference type="SUPFAM" id="SSF56024">
    <property type="entry name" value="Phospholipase D/nuclease"/>
    <property type="match status" value="2"/>
</dbReference>
<dbReference type="PANTHER" id="PTHR21248:SF12">
    <property type="entry name" value="CARDIOLIPIN SYNTHASE C"/>
    <property type="match status" value="1"/>
</dbReference>
<dbReference type="PANTHER" id="PTHR21248">
    <property type="entry name" value="CARDIOLIPIN SYNTHASE"/>
    <property type="match status" value="1"/>
</dbReference>
<accession>A0A0K1PPQ2</accession>
<dbReference type="InterPro" id="IPR001736">
    <property type="entry name" value="PLipase_D/transphosphatidylase"/>
</dbReference>
<gene>
    <name evidence="2" type="ORF">AKJ09_02161</name>
</gene>
<dbReference type="KEGG" id="llu:AKJ09_02161"/>
<dbReference type="AlphaFoldDB" id="A0A0K1PPQ2"/>
<dbReference type="Proteomes" id="UP000064967">
    <property type="component" value="Chromosome"/>
</dbReference>
<feature type="domain" description="PLD phosphodiesterase" evidence="1">
    <location>
        <begin position="345"/>
        <end position="372"/>
    </location>
</feature>
<dbReference type="Gene3D" id="3.30.870.10">
    <property type="entry name" value="Endonuclease Chain A"/>
    <property type="match status" value="2"/>
</dbReference>
<dbReference type="PROSITE" id="PS50035">
    <property type="entry name" value="PLD"/>
    <property type="match status" value="2"/>
</dbReference>